<proteinExistence type="predicted"/>
<feature type="region of interest" description="Disordered" evidence="7">
    <location>
        <begin position="208"/>
        <end position="252"/>
    </location>
</feature>
<dbReference type="Gene3D" id="1.20.1730.10">
    <property type="entry name" value="Sodium/glucose cotransporter"/>
    <property type="match status" value="1"/>
</dbReference>
<dbReference type="InterPro" id="IPR052244">
    <property type="entry name" value="Choline_transporter"/>
</dbReference>
<accession>A0ABR1B2Z8</accession>
<protein>
    <submittedName>
        <fullName evidence="9">Uncharacterized protein</fullName>
    </submittedName>
</protein>
<dbReference type="Proteomes" id="UP001359485">
    <property type="component" value="Unassembled WGS sequence"/>
</dbReference>
<keyword evidence="5" id="KW-0325">Glycoprotein</keyword>
<keyword evidence="3" id="KW-0915">Sodium</keyword>
<gene>
    <name evidence="9" type="ORF">RUM44_004471</name>
</gene>
<feature type="compositionally biased region" description="Basic and acidic residues" evidence="7">
    <location>
        <begin position="208"/>
        <end position="217"/>
    </location>
</feature>
<evidence type="ECO:0000256" key="3">
    <source>
        <dbReference type="ARBA" id="ARBA00023053"/>
    </source>
</evidence>
<feature type="transmembrane region" description="Helical" evidence="8">
    <location>
        <begin position="36"/>
        <end position="56"/>
    </location>
</feature>
<evidence type="ECO:0000256" key="1">
    <source>
        <dbReference type="ARBA" id="ARBA00022448"/>
    </source>
</evidence>
<evidence type="ECO:0000256" key="5">
    <source>
        <dbReference type="ARBA" id="ARBA00023180"/>
    </source>
</evidence>
<feature type="transmembrane region" description="Helical" evidence="8">
    <location>
        <begin position="112"/>
        <end position="131"/>
    </location>
</feature>
<evidence type="ECO:0000313" key="10">
    <source>
        <dbReference type="Proteomes" id="UP001359485"/>
    </source>
</evidence>
<dbReference type="EMBL" id="JAWJWF010000004">
    <property type="protein sequence ID" value="KAK6633864.1"/>
    <property type="molecule type" value="Genomic_DNA"/>
</dbReference>
<keyword evidence="8" id="KW-0812">Transmembrane</keyword>
<keyword evidence="8" id="KW-1133">Transmembrane helix</keyword>
<evidence type="ECO:0000256" key="2">
    <source>
        <dbReference type="ARBA" id="ARBA00022847"/>
    </source>
</evidence>
<feature type="transmembrane region" description="Helical" evidence="8">
    <location>
        <begin position="68"/>
        <end position="92"/>
    </location>
</feature>
<comment type="caution">
    <text evidence="9">The sequence shown here is derived from an EMBL/GenBank/DDBJ whole genome shotgun (WGS) entry which is preliminary data.</text>
</comment>
<organism evidence="9 10">
    <name type="scientific">Polyplax serrata</name>
    <name type="common">Common mouse louse</name>
    <dbReference type="NCBI Taxonomy" id="468196"/>
    <lineage>
        <taxon>Eukaryota</taxon>
        <taxon>Metazoa</taxon>
        <taxon>Ecdysozoa</taxon>
        <taxon>Arthropoda</taxon>
        <taxon>Hexapoda</taxon>
        <taxon>Insecta</taxon>
        <taxon>Pterygota</taxon>
        <taxon>Neoptera</taxon>
        <taxon>Paraneoptera</taxon>
        <taxon>Psocodea</taxon>
        <taxon>Troctomorpha</taxon>
        <taxon>Phthiraptera</taxon>
        <taxon>Anoplura</taxon>
        <taxon>Polyplacidae</taxon>
        <taxon>Polyplax</taxon>
    </lineage>
</organism>
<keyword evidence="2" id="KW-0769">Symport</keyword>
<name>A0ABR1B2Z8_POLSC</name>
<keyword evidence="1" id="KW-0813">Transport</keyword>
<keyword evidence="6" id="KW-0739">Sodium transport</keyword>
<evidence type="ECO:0000256" key="8">
    <source>
        <dbReference type="SAM" id="Phobius"/>
    </source>
</evidence>
<feature type="transmembrane region" description="Helical" evidence="8">
    <location>
        <begin position="12"/>
        <end position="30"/>
    </location>
</feature>
<keyword evidence="4" id="KW-0406">Ion transport</keyword>
<keyword evidence="10" id="KW-1185">Reference proteome</keyword>
<dbReference type="InterPro" id="IPR038377">
    <property type="entry name" value="Na/Glc_symporter_sf"/>
</dbReference>
<evidence type="ECO:0000313" key="9">
    <source>
        <dbReference type="EMBL" id="KAK6633864.1"/>
    </source>
</evidence>
<dbReference type="PANTHER" id="PTHR45897">
    <property type="entry name" value="HIGH-AFFINITY CHOLINE TRANSPORTER 1"/>
    <property type="match status" value="1"/>
</dbReference>
<evidence type="ECO:0000256" key="4">
    <source>
        <dbReference type="ARBA" id="ARBA00023065"/>
    </source>
</evidence>
<sequence length="252" mass="27607">MQASEMEIVWVMRVSIIVVGILSTVMALTIPSIYGLWSMCSDLVYCILFPQLLMVVHFKHHCNTYGSLAAYIVAFFVRLTGGESLLGLPALIKYPGYDYELEMQLFPFRTLAMVLSLGTLVGVSWFTKYIFESGKLAPGYDFFRCVVNIPDDVLRVDEPIEGELSTMTAGTLGKLYGATGLVGKDEMNGRINPGLEPDDDLDAEEIEKLKGDVDKKKGSAGGSERTGAGGIRMNTFPDQTERSGKSQGNTAF</sequence>
<evidence type="ECO:0000256" key="6">
    <source>
        <dbReference type="ARBA" id="ARBA00023201"/>
    </source>
</evidence>
<evidence type="ECO:0000256" key="7">
    <source>
        <dbReference type="SAM" id="MobiDB-lite"/>
    </source>
</evidence>
<dbReference type="PANTHER" id="PTHR45897:SF4">
    <property type="entry name" value="HIGH-AFFINITY CHOLINE TRANSPORTER 1"/>
    <property type="match status" value="1"/>
</dbReference>
<keyword evidence="8" id="KW-0472">Membrane</keyword>
<reference evidence="9 10" key="1">
    <citation type="submission" date="2023-09" db="EMBL/GenBank/DDBJ databases">
        <title>Genomes of two closely related lineages of the louse Polyplax serrata with different host specificities.</title>
        <authorList>
            <person name="Martinu J."/>
            <person name="Tarabai H."/>
            <person name="Stefka J."/>
            <person name="Hypsa V."/>
        </authorList>
    </citation>
    <scope>NUCLEOTIDE SEQUENCE [LARGE SCALE GENOMIC DNA]</scope>
    <source>
        <strain evidence="9">98ZLc_SE</strain>
    </source>
</reference>